<comment type="caution">
    <text evidence="1">The sequence shown here is derived from an EMBL/GenBank/DDBJ whole genome shotgun (WGS) entry which is preliminary data.</text>
</comment>
<protein>
    <recommendedName>
        <fullName evidence="3">DNA-binding protein</fullName>
    </recommendedName>
</protein>
<keyword evidence="2" id="KW-1185">Reference proteome</keyword>
<dbReference type="RefSeq" id="WP_192149567.1">
    <property type="nucleotide sequence ID" value="NZ_JACYXI010000013.1"/>
</dbReference>
<dbReference type="EMBL" id="JACYXI010000013">
    <property type="protein sequence ID" value="MBD8893439.1"/>
    <property type="molecule type" value="Genomic_DNA"/>
</dbReference>
<proteinExistence type="predicted"/>
<sequence>MTERYEFELVFGLPKGKYDPFELSDAVFEAGFEDAVVGTGNARLLSVELEAAGGDAETAMLAAAKAILKNLPAGTELREVRPDLVSQADVAGKLGISKQSLQKKEMPLPVTAGLYRIDEMEEALIREEKTAKRSPRFQVSSARNWFRAGQAARRLNARIALKTLDSYSLEEADPAPKA</sequence>
<reference evidence="2" key="1">
    <citation type="submission" date="2020-09" db="EMBL/GenBank/DDBJ databases">
        <title>The genome sequence of strain Labrenzia suaedae 4C16A.</title>
        <authorList>
            <person name="Liu Y."/>
        </authorList>
    </citation>
    <scope>NUCLEOTIDE SEQUENCE [LARGE SCALE GENOMIC DNA]</scope>
    <source>
        <strain evidence="2">4C16A</strain>
    </source>
</reference>
<name>A0ABR9CS55_9HYPH</name>
<evidence type="ECO:0000313" key="1">
    <source>
        <dbReference type="EMBL" id="MBD8893439.1"/>
    </source>
</evidence>
<evidence type="ECO:0008006" key="3">
    <source>
        <dbReference type="Google" id="ProtNLM"/>
    </source>
</evidence>
<accession>A0ABR9CS55</accession>
<gene>
    <name evidence="1" type="ORF">IG616_17985</name>
</gene>
<organism evidence="1 2">
    <name type="scientific">Roseibium litorale</name>
    <dbReference type="NCBI Taxonomy" id="2803841"/>
    <lineage>
        <taxon>Bacteria</taxon>
        <taxon>Pseudomonadati</taxon>
        <taxon>Pseudomonadota</taxon>
        <taxon>Alphaproteobacteria</taxon>
        <taxon>Hyphomicrobiales</taxon>
        <taxon>Stappiaceae</taxon>
        <taxon>Roseibium</taxon>
    </lineage>
</organism>
<dbReference type="Proteomes" id="UP000632063">
    <property type="component" value="Unassembled WGS sequence"/>
</dbReference>
<reference evidence="1 2" key="2">
    <citation type="journal article" date="2021" name="Int. J. Syst. Evol. Microbiol.">
        <title>Roseibium litorale sp. nov., isolated from a tidal flat sediment and proposal for the reclassification of Labrenzia polysiphoniae as Roseibium polysiphoniae comb. nov.</title>
        <authorList>
            <person name="Liu Y."/>
            <person name="Pei T."/>
            <person name="Du J."/>
            <person name="Chao M."/>
            <person name="Deng M.R."/>
            <person name="Zhu H."/>
        </authorList>
    </citation>
    <scope>NUCLEOTIDE SEQUENCE [LARGE SCALE GENOMIC DNA]</scope>
    <source>
        <strain evidence="1 2">4C16A</strain>
    </source>
</reference>
<evidence type="ECO:0000313" key="2">
    <source>
        <dbReference type="Proteomes" id="UP000632063"/>
    </source>
</evidence>